<name>A0ABW1SBA9_9PROT</name>
<comment type="subunit">
    <text evidence="1">Homotrimer.</text>
</comment>
<dbReference type="InterPro" id="IPR017918">
    <property type="entry name" value="N-reg_PII_CS"/>
</dbReference>
<evidence type="ECO:0000256" key="5">
    <source>
        <dbReference type="ARBA" id="ARBA00023015"/>
    </source>
</evidence>
<keyword evidence="9" id="KW-1185">Reference proteome</keyword>
<dbReference type="PROSITE" id="PS00496">
    <property type="entry name" value="PII_GLNB_UMP"/>
    <property type="match status" value="1"/>
</dbReference>
<comment type="similarity">
    <text evidence="7">Belongs to the P(II) protein family.</text>
</comment>
<keyword evidence="3" id="KW-0597">Phosphoprotein</keyword>
<reference evidence="9" key="1">
    <citation type="journal article" date="2019" name="Int. J. Syst. Evol. Microbiol.">
        <title>The Global Catalogue of Microorganisms (GCM) 10K type strain sequencing project: providing services to taxonomists for standard genome sequencing and annotation.</title>
        <authorList>
            <consortium name="The Broad Institute Genomics Platform"/>
            <consortium name="The Broad Institute Genome Sequencing Center for Infectious Disease"/>
            <person name="Wu L."/>
            <person name="Ma J."/>
        </authorList>
    </citation>
    <scope>NUCLEOTIDE SEQUENCE [LARGE SCALE GENOMIC DNA]</scope>
    <source>
        <strain evidence="9">CGMCC-1.15741</strain>
    </source>
</reference>
<accession>A0ABW1SBA9</accession>
<evidence type="ECO:0000256" key="6">
    <source>
        <dbReference type="ARBA" id="ARBA00023163"/>
    </source>
</evidence>
<keyword evidence="4" id="KW-0547">Nucleotide-binding</keyword>
<dbReference type="PROSITE" id="PS00638">
    <property type="entry name" value="PII_GLNB_CTER"/>
    <property type="match status" value="1"/>
</dbReference>
<dbReference type="InterPro" id="IPR002332">
    <property type="entry name" value="N-reg_PII_urydylation_site"/>
</dbReference>
<dbReference type="EMBL" id="JBHSSW010000017">
    <property type="protein sequence ID" value="MFC6198961.1"/>
    <property type="molecule type" value="Genomic_DNA"/>
</dbReference>
<evidence type="ECO:0000256" key="4">
    <source>
        <dbReference type="ARBA" id="ARBA00022741"/>
    </source>
</evidence>
<dbReference type="Pfam" id="PF00543">
    <property type="entry name" value="P-II"/>
    <property type="match status" value="1"/>
</dbReference>
<dbReference type="InterPro" id="IPR015867">
    <property type="entry name" value="N-reg_PII/ATP_PRibTrfase_C"/>
</dbReference>
<comment type="caution">
    <text evidence="8">The sequence shown here is derived from an EMBL/GenBank/DDBJ whole genome shotgun (WGS) entry which is preliminary data.</text>
</comment>
<dbReference type="InterPro" id="IPR011322">
    <property type="entry name" value="N-reg_PII-like_a/b"/>
</dbReference>
<dbReference type="SMART" id="SM00938">
    <property type="entry name" value="P-II"/>
    <property type="match status" value="1"/>
</dbReference>
<keyword evidence="6" id="KW-0804">Transcription</keyword>
<dbReference type="InterPro" id="IPR002187">
    <property type="entry name" value="N-reg_PII"/>
</dbReference>
<evidence type="ECO:0000256" key="3">
    <source>
        <dbReference type="ARBA" id="ARBA00022553"/>
    </source>
</evidence>
<evidence type="ECO:0000256" key="7">
    <source>
        <dbReference type="RuleBase" id="RU003936"/>
    </source>
</evidence>
<evidence type="ECO:0000313" key="8">
    <source>
        <dbReference type="EMBL" id="MFC6198961.1"/>
    </source>
</evidence>
<evidence type="ECO:0000313" key="9">
    <source>
        <dbReference type="Proteomes" id="UP001596303"/>
    </source>
</evidence>
<protein>
    <recommendedName>
        <fullName evidence="2">Nitrogen regulatory protein P-II</fullName>
    </recommendedName>
</protein>
<dbReference type="PRINTS" id="PR00340">
    <property type="entry name" value="PIIGLNB"/>
</dbReference>
<gene>
    <name evidence="8" type="ORF">ACFQDM_12780</name>
</gene>
<dbReference type="PROSITE" id="PS51343">
    <property type="entry name" value="PII_GLNB_DOM"/>
    <property type="match status" value="1"/>
</dbReference>
<organism evidence="8 9">
    <name type="scientific">Ponticaulis profundi</name>
    <dbReference type="NCBI Taxonomy" id="2665222"/>
    <lineage>
        <taxon>Bacteria</taxon>
        <taxon>Pseudomonadati</taxon>
        <taxon>Pseudomonadota</taxon>
        <taxon>Alphaproteobacteria</taxon>
        <taxon>Hyphomonadales</taxon>
        <taxon>Hyphomonadaceae</taxon>
        <taxon>Ponticaulis</taxon>
    </lineage>
</organism>
<dbReference type="Gene3D" id="3.30.70.120">
    <property type="match status" value="1"/>
</dbReference>
<keyword evidence="5" id="KW-0805">Transcription regulation</keyword>
<dbReference type="Proteomes" id="UP001596303">
    <property type="component" value="Unassembled WGS sequence"/>
</dbReference>
<dbReference type="RefSeq" id="WP_377379816.1">
    <property type="nucleotide sequence ID" value="NZ_JBHSSW010000017.1"/>
</dbReference>
<sequence>MRLITAIVRPHRYEAVRDALSEIGVTGITASQVTGFGRQRGQTEMYRGAEYEVKEIPKIKIEVAVPSSLLEKALDTITKSAETGKIGDGKIFVSSLSGAVRIRTGERDEKALI</sequence>
<dbReference type="SUPFAM" id="SSF54913">
    <property type="entry name" value="GlnB-like"/>
    <property type="match status" value="1"/>
</dbReference>
<evidence type="ECO:0000256" key="1">
    <source>
        <dbReference type="ARBA" id="ARBA00011233"/>
    </source>
</evidence>
<dbReference type="PANTHER" id="PTHR30115">
    <property type="entry name" value="NITROGEN REGULATORY PROTEIN P-II"/>
    <property type="match status" value="1"/>
</dbReference>
<dbReference type="PANTHER" id="PTHR30115:SF11">
    <property type="entry name" value="NITROGEN REGULATORY PROTEIN P-II HOMOLOG"/>
    <property type="match status" value="1"/>
</dbReference>
<proteinExistence type="inferred from homology"/>
<evidence type="ECO:0000256" key="2">
    <source>
        <dbReference type="ARBA" id="ARBA00015681"/>
    </source>
</evidence>